<dbReference type="EMBL" id="PDXB01000009">
    <property type="protein sequence ID" value="RYN31113.1"/>
    <property type="molecule type" value="Genomic_DNA"/>
</dbReference>
<evidence type="ECO:0000256" key="2">
    <source>
        <dbReference type="SAM" id="MobiDB-lite"/>
    </source>
</evidence>
<feature type="compositionally biased region" description="Polar residues" evidence="2">
    <location>
        <begin position="342"/>
        <end position="352"/>
    </location>
</feature>
<feature type="region of interest" description="Disordered" evidence="2">
    <location>
        <begin position="382"/>
        <end position="433"/>
    </location>
</feature>
<organism evidence="3 5">
    <name type="scientific">Alternaria tenuissima</name>
    <dbReference type="NCBI Taxonomy" id="119927"/>
    <lineage>
        <taxon>Eukaryota</taxon>
        <taxon>Fungi</taxon>
        <taxon>Dikarya</taxon>
        <taxon>Ascomycota</taxon>
        <taxon>Pezizomycotina</taxon>
        <taxon>Dothideomycetes</taxon>
        <taxon>Pleosporomycetidae</taxon>
        <taxon>Pleosporales</taxon>
        <taxon>Pleosporineae</taxon>
        <taxon>Pleosporaceae</taxon>
        <taxon>Alternaria</taxon>
        <taxon>Alternaria sect. Alternaria</taxon>
        <taxon>Alternaria alternata complex</taxon>
    </lineage>
</organism>
<evidence type="ECO:0000313" key="3">
    <source>
        <dbReference type="EMBL" id="RYN31113.1"/>
    </source>
</evidence>
<proteinExistence type="predicted"/>
<dbReference type="Proteomes" id="UP000292340">
    <property type="component" value="Unassembled WGS sequence"/>
</dbReference>
<dbReference type="EMBL" id="PDXF01000013">
    <property type="protein sequence ID" value="RYO03367.1"/>
    <property type="molecule type" value="Genomic_DNA"/>
</dbReference>
<keyword evidence="6" id="KW-1185">Reference proteome</keyword>
<evidence type="ECO:0000313" key="4">
    <source>
        <dbReference type="EMBL" id="RYO03367.1"/>
    </source>
</evidence>
<protein>
    <submittedName>
        <fullName evidence="3">Uncharacterized protein</fullName>
    </submittedName>
</protein>
<gene>
    <name evidence="3" type="ORF">AA0115_g4455</name>
    <name evidence="4" type="ORF">AA0119_g4694</name>
</gene>
<reference evidence="3" key="2">
    <citation type="journal article" date="2019" name="bioRxiv">
        <title>Genomics, evolutionary history and diagnostics of the Alternaria alternata species group including apple and Asian pear pathotypes.</title>
        <authorList>
            <person name="Armitage A.D."/>
            <person name="Cockerton H.M."/>
            <person name="Sreenivasaprasad S."/>
            <person name="Woodhall J.W."/>
            <person name="Lane C.R."/>
            <person name="Harrison R.J."/>
            <person name="Clarkson J.P."/>
        </authorList>
    </citation>
    <scope>NUCLEOTIDE SEQUENCE</scope>
    <source>
        <strain evidence="3">FERA 1164</strain>
        <strain evidence="4">FERA 635</strain>
    </source>
</reference>
<feature type="compositionally biased region" description="Basic and acidic residues" evidence="2">
    <location>
        <begin position="382"/>
        <end position="392"/>
    </location>
</feature>
<dbReference type="Proteomes" id="UP000293195">
    <property type="component" value="Unassembled WGS sequence"/>
</dbReference>
<accession>A0A4Q4RW68</accession>
<evidence type="ECO:0000313" key="6">
    <source>
        <dbReference type="Proteomes" id="UP000293195"/>
    </source>
</evidence>
<dbReference type="OrthoDB" id="3799675at2759"/>
<name>A0A4Q4RW68_9PLEO</name>
<evidence type="ECO:0000313" key="5">
    <source>
        <dbReference type="Proteomes" id="UP000292340"/>
    </source>
</evidence>
<sequence length="433" mass="48736">MADPKTQAFSLAILEAYEASKSAIGASCAVTANTGTTTSLLHDEPPRLSRDVPDIFPELLPFVARSQWLEKRNQELLNEKTDSDQKRMAAEKKLAAITLEMKETLIAFESRTITLKKSEEELRIKTLETRRNLPTVGPNADIYDAIQSLGNRMEDGMHHFNNLAASKNRLEQAVKRWEAMYCEPTIKIIKLQAYVHAEKEKHRKEYSRQMKVLNENAEELKQSAARHVTIARALGEERAVFDEEQEKWRMQKAQELEGTELEAVQELWLSTQEERVKAEVKKQTETEVRRTVEPHIRAECAKAQEEGCKAGYVAGIYDGVKNGHLEGQVYATTIWRERVTSAENASRNNSYTAGRAQGHADGRREGYNVGISDGFNIGLAASKREGARERGETNQQSYERGRHEGHSQGHYEGYAKGFAQGLDAVEQEEGGTA</sequence>
<reference evidence="3" key="1">
    <citation type="submission" date="2017-10" db="EMBL/GenBank/DDBJ databases">
        <authorList>
            <person name="Armitage A.D."/>
            <person name="Barbara D.J."/>
            <person name="Woodhall J.W."/>
            <person name="Sreenivasaprasad S."/>
            <person name="Lane C.R."/>
            <person name="Clarkson J.P."/>
            <person name="Harrison R.J."/>
        </authorList>
    </citation>
    <scope>NUCLEOTIDE SEQUENCE</scope>
    <source>
        <strain evidence="3">FERA 1164</strain>
        <strain evidence="4">FERA 635</strain>
    </source>
</reference>
<keyword evidence="1" id="KW-0175">Coiled coil</keyword>
<feature type="region of interest" description="Disordered" evidence="2">
    <location>
        <begin position="342"/>
        <end position="362"/>
    </location>
</feature>
<feature type="coiled-coil region" evidence="1">
    <location>
        <begin position="160"/>
        <end position="223"/>
    </location>
</feature>
<comment type="caution">
    <text evidence="3">The sequence shown here is derived from an EMBL/GenBank/DDBJ whole genome shotgun (WGS) entry which is preliminary data.</text>
</comment>
<feature type="compositionally biased region" description="Basic and acidic residues" evidence="2">
    <location>
        <begin position="399"/>
        <end position="409"/>
    </location>
</feature>
<evidence type="ECO:0000256" key="1">
    <source>
        <dbReference type="SAM" id="Coils"/>
    </source>
</evidence>
<dbReference type="AlphaFoldDB" id="A0A4Q4RW68"/>